<evidence type="ECO:0000256" key="1">
    <source>
        <dbReference type="ARBA" id="ARBA00022490"/>
    </source>
</evidence>
<comment type="similarity">
    <text evidence="5">Belongs to the queuine tRNA-ribosyltransferase family. QTRT2 subfamily.</text>
</comment>
<sequence length="574" mass="63739">MSQIDIEFKKISLLPEEMLSFTLTSLSRVVNGARIGQLTLKGRSTIKTPHYFVNTSRGVVPHVSQDNLGRYCSVGGVYVGLEDFIEKQPPQTPPVFSIHPQNGGSRLRTFTGHEPDPFLILGPRRFPPVDMPLTNTNSNESLAVCTSVGFGSMTVDFYVDAASRLKPDIVLGPGDFVIGTKVSVKRSDKMGDRTTLWIREILAEKQKAEHISIFAPILPVPLEQQKWYLDALVDEFRDEIEGLYVMDAGSVIGLPESLNGLPRLAFTNPDGPGEVLRQISLGVDLFVLPFIGKATDGGIALDFVFPPPTKTEDPTRKAIGIDAWDNELSTDLSPLTTGCECYACTKHHRAYLHHLLSAKEMLAWVLLQIHNHHVLDQFFAGVKASIENGTFEEDKSAFERFYESELPVSKGLGPRIRGYQTKSMSSGESKKNPKAYNNLDHMARNLENNMADGLEESSTLDASAGAERLEEHARTANQTMPPARNPIKSKPLAKFVQQNCLPDQLFSFEKNWTTKRFPSKSPMRISETVLTSWLCPTSVFSKQSSRLTLTTNDRTLASVLNRAGRRTTASVEEW</sequence>
<keyword evidence="1 5" id="KW-0963">Cytoplasm</keyword>
<keyword evidence="4 5" id="KW-0862">Zinc</keyword>
<dbReference type="Pfam" id="PF01702">
    <property type="entry name" value="TGT"/>
    <property type="match status" value="1"/>
</dbReference>
<feature type="binding site" evidence="5">
    <location>
        <position position="370"/>
    </location>
    <ligand>
        <name>Zn(2+)</name>
        <dbReference type="ChEBI" id="CHEBI:29105"/>
    </ligand>
</feature>
<dbReference type="PANTHER" id="PTHR46064">
    <property type="entry name" value="QUEUINE TRNA-RIBOSYLTRANSFERASE ACCESSORY SUBUNIT 2"/>
    <property type="match status" value="1"/>
</dbReference>
<keyword evidence="2 5" id="KW-0819">tRNA processing</keyword>
<evidence type="ECO:0000313" key="8">
    <source>
        <dbReference type="Proteomes" id="UP000298493"/>
    </source>
</evidence>
<dbReference type="Gene3D" id="3.20.20.105">
    <property type="entry name" value="Queuine tRNA-ribosyltransferase-like"/>
    <property type="match status" value="1"/>
</dbReference>
<dbReference type="InterPro" id="IPR028592">
    <property type="entry name" value="QTRTD1"/>
</dbReference>
<dbReference type="GO" id="GO:0046872">
    <property type="term" value="F:metal ion binding"/>
    <property type="evidence" value="ECO:0007669"/>
    <property type="project" value="UniProtKB-KW"/>
</dbReference>
<dbReference type="InterPro" id="IPR036511">
    <property type="entry name" value="TGT-like_sf"/>
</dbReference>
<dbReference type="STRING" id="86259.A0A4Z1NRA9"/>
<dbReference type="GO" id="GO:0006400">
    <property type="term" value="P:tRNA modification"/>
    <property type="evidence" value="ECO:0007669"/>
    <property type="project" value="InterPro"/>
</dbReference>
<evidence type="ECO:0000256" key="2">
    <source>
        <dbReference type="ARBA" id="ARBA00022694"/>
    </source>
</evidence>
<reference evidence="7 8" key="1">
    <citation type="submission" date="2019-04" db="EMBL/GenBank/DDBJ databases">
        <title>High contiguity whole genome sequence and gene annotation resource for two Venturia nashicola isolates.</title>
        <authorList>
            <person name="Prokchorchik M."/>
            <person name="Won K."/>
            <person name="Lee Y."/>
            <person name="Choi E.D."/>
            <person name="Segonzac C."/>
            <person name="Sohn K.H."/>
        </authorList>
    </citation>
    <scope>NUCLEOTIDE SEQUENCE [LARGE SCALE GENOMIC DNA]</scope>
    <source>
        <strain evidence="7 8">PRI2</strain>
    </source>
</reference>
<comment type="cofactor">
    <cofactor evidence="5">
        <name>Zn(2+)</name>
        <dbReference type="ChEBI" id="CHEBI:29105"/>
    </cofactor>
    <text evidence="5">Binds 1 zinc ion per subunit.</text>
</comment>
<comment type="caution">
    <text evidence="7">The sequence shown here is derived from an EMBL/GenBank/DDBJ whole genome shotgun (WGS) entry which is preliminary data.</text>
</comment>
<gene>
    <name evidence="7" type="ORF">E6O75_ATG11321</name>
</gene>
<dbReference type="HAMAP" id="MF_03043">
    <property type="entry name" value="QTRT2"/>
    <property type="match status" value="1"/>
</dbReference>
<feature type="binding site" evidence="5">
    <location>
        <position position="344"/>
    </location>
    <ligand>
        <name>Zn(2+)</name>
        <dbReference type="ChEBI" id="CHEBI:29105"/>
    </ligand>
</feature>
<organism evidence="7 8">
    <name type="scientific">Venturia nashicola</name>
    <dbReference type="NCBI Taxonomy" id="86259"/>
    <lineage>
        <taxon>Eukaryota</taxon>
        <taxon>Fungi</taxon>
        <taxon>Dikarya</taxon>
        <taxon>Ascomycota</taxon>
        <taxon>Pezizomycotina</taxon>
        <taxon>Dothideomycetes</taxon>
        <taxon>Pleosporomycetidae</taxon>
        <taxon>Venturiales</taxon>
        <taxon>Venturiaceae</taxon>
        <taxon>Venturia</taxon>
    </lineage>
</organism>
<dbReference type="InterPro" id="IPR050852">
    <property type="entry name" value="Queuine_tRNA-ribosyltrfase"/>
</dbReference>
<dbReference type="EMBL" id="SNSC02000026">
    <property type="protein sequence ID" value="TID13405.1"/>
    <property type="molecule type" value="Genomic_DNA"/>
</dbReference>
<dbReference type="Proteomes" id="UP000298493">
    <property type="component" value="Unassembled WGS sequence"/>
</dbReference>
<evidence type="ECO:0000256" key="4">
    <source>
        <dbReference type="ARBA" id="ARBA00022833"/>
    </source>
</evidence>
<dbReference type="AlphaFoldDB" id="A0A4Z1NRA9"/>
<protein>
    <recommendedName>
        <fullName evidence="5">Queuine tRNA-ribosyltransferase accessory subunit 2</fullName>
    </recommendedName>
    <alternativeName>
        <fullName evidence="5">Queuine tRNA-ribosyltransferase domain-containing protein 1</fullName>
    </alternativeName>
</protein>
<comment type="subunit">
    <text evidence="5">Heterodimer of a catalytic subunit and an accessory subunit.</text>
</comment>
<dbReference type="SUPFAM" id="SSF51713">
    <property type="entry name" value="tRNA-guanine transglycosylase"/>
    <property type="match status" value="1"/>
</dbReference>
<dbReference type="PANTHER" id="PTHR46064:SF1">
    <property type="entry name" value="QUEUINE TRNA-RIBOSYLTRANSFERASE ACCESSORY SUBUNIT 2"/>
    <property type="match status" value="1"/>
</dbReference>
<accession>A0A4Z1NRA9</accession>
<dbReference type="GO" id="GO:0008479">
    <property type="term" value="F:tRNA-guanosine(34) queuine transglycosylase activity"/>
    <property type="evidence" value="ECO:0007669"/>
    <property type="project" value="UniProtKB-UniRule"/>
</dbReference>
<dbReference type="InterPro" id="IPR002616">
    <property type="entry name" value="tRNA_ribo_trans-like"/>
</dbReference>
<keyword evidence="3 5" id="KW-0479">Metal-binding</keyword>
<feature type="binding site" evidence="5">
    <location>
        <position position="341"/>
    </location>
    <ligand>
        <name>Zn(2+)</name>
        <dbReference type="ChEBI" id="CHEBI:29105"/>
    </ligand>
</feature>
<evidence type="ECO:0000259" key="6">
    <source>
        <dbReference type="Pfam" id="PF01702"/>
    </source>
</evidence>
<evidence type="ECO:0000313" key="7">
    <source>
        <dbReference type="EMBL" id="TID13405.1"/>
    </source>
</evidence>
<comment type="function">
    <text evidence="5">Non-catalytic subunit of the queuine tRNA-ribosyltransferase (TGT) that catalyzes the base-exchange of a guanine (G) residue with queuine (Q) at position 34 (anticodon wobble position) in tRNAs with GU(N) anticodons (tRNA-Asp, -Asn, -His and -Tyr), resulting in the hypermodified nucleoside queuosine (7-(((4,5-cis-dihydroxy-2-cyclopenten-1-yl)amino)methyl)-7-deazaguanosine).</text>
</comment>
<dbReference type="GO" id="GO:0005737">
    <property type="term" value="C:cytoplasm"/>
    <property type="evidence" value="ECO:0007669"/>
    <property type="project" value="UniProtKB-SubCell"/>
</dbReference>
<proteinExistence type="inferred from homology"/>
<name>A0A4Z1NRA9_9PEZI</name>
<evidence type="ECO:0000256" key="5">
    <source>
        <dbReference type="HAMAP-Rule" id="MF_03043"/>
    </source>
</evidence>
<keyword evidence="8" id="KW-1185">Reference proteome</keyword>
<feature type="domain" description="tRNA-guanine(15) transglycosylase-like" evidence="6">
    <location>
        <begin position="32"/>
        <end position="403"/>
    </location>
</feature>
<feature type="binding site" evidence="5">
    <location>
        <position position="339"/>
    </location>
    <ligand>
        <name>Zn(2+)</name>
        <dbReference type="ChEBI" id="CHEBI:29105"/>
    </ligand>
</feature>
<evidence type="ECO:0000256" key="3">
    <source>
        <dbReference type="ARBA" id="ARBA00022723"/>
    </source>
</evidence>
<dbReference type="NCBIfam" id="TIGR00449">
    <property type="entry name" value="tgt_general"/>
    <property type="match status" value="1"/>
</dbReference>
<comment type="subcellular location">
    <subcellularLocation>
        <location evidence="5">Cytoplasm</location>
    </subcellularLocation>
</comment>